<evidence type="ECO:0000313" key="3">
    <source>
        <dbReference type="EMBL" id="QQF82148.1"/>
    </source>
</evidence>
<organism evidence="3 4">
    <name type="scientific">Histophilus somni</name>
    <name type="common">Haemophilus somnus</name>
    <dbReference type="NCBI Taxonomy" id="731"/>
    <lineage>
        <taxon>Bacteria</taxon>
        <taxon>Pseudomonadati</taxon>
        <taxon>Pseudomonadota</taxon>
        <taxon>Gammaproteobacteria</taxon>
        <taxon>Pasteurellales</taxon>
        <taxon>Pasteurellaceae</taxon>
        <taxon>Histophilus</taxon>
    </lineage>
</organism>
<dbReference type="PANTHER" id="PTHR47505:SF1">
    <property type="entry name" value="DNA UTILIZATION PROTEIN YHGH"/>
    <property type="match status" value="1"/>
</dbReference>
<comment type="similarity">
    <text evidence="1">Belongs to the ComF/GntX family.</text>
</comment>
<dbReference type="RefSeq" id="WP_075294454.1">
    <property type="nucleotide sequence ID" value="NZ_CP018802.1"/>
</dbReference>
<dbReference type="InterPro" id="IPR029057">
    <property type="entry name" value="PRTase-like"/>
</dbReference>
<gene>
    <name evidence="3" type="ORF">JFL49_08875</name>
</gene>
<dbReference type="CDD" id="cd06223">
    <property type="entry name" value="PRTases_typeI"/>
    <property type="match status" value="1"/>
</dbReference>
<dbReference type="Proteomes" id="UP000595373">
    <property type="component" value="Chromosome"/>
</dbReference>
<feature type="domain" description="Phosphoribosyltransferase" evidence="2">
    <location>
        <begin position="138"/>
        <end position="226"/>
    </location>
</feature>
<proteinExistence type="inferred from homology"/>
<evidence type="ECO:0000256" key="1">
    <source>
        <dbReference type="ARBA" id="ARBA00008007"/>
    </source>
</evidence>
<accession>A0A9Q6Z0F9</accession>
<dbReference type="EMBL" id="CP066558">
    <property type="protein sequence ID" value="QQF82148.1"/>
    <property type="molecule type" value="Genomic_DNA"/>
</dbReference>
<dbReference type="SUPFAM" id="SSF53271">
    <property type="entry name" value="PRTase-like"/>
    <property type="match status" value="1"/>
</dbReference>
<dbReference type="AlphaFoldDB" id="A0A9Q6Z0F9"/>
<name>A0A9Q6Z0F9_HISSO</name>
<reference evidence="3 4" key="1">
    <citation type="submission" date="2020-12" db="EMBL/GenBank/DDBJ databases">
        <title>ASc-MMNZ-VFA-070.</title>
        <authorList>
            <person name="Schryvers A."/>
            <person name="Mostafa Nazari M."/>
            <person name="Farshchi Andisi V."/>
            <person name="Timsit E."/>
            <person name="Walter Morck D."/>
        </authorList>
    </citation>
    <scope>NUCLEOTIDE SEQUENCE [LARGE SCALE GENOMIC DNA]</scope>
    <source>
        <strain evidence="3 4">ASc-MMNZ-VFA-070</strain>
    </source>
</reference>
<keyword evidence="4" id="KW-1185">Reference proteome</keyword>
<dbReference type="OrthoDB" id="9793412at2"/>
<evidence type="ECO:0000259" key="2">
    <source>
        <dbReference type="Pfam" id="PF00156"/>
    </source>
</evidence>
<evidence type="ECO:0000313" key="4">
    <source>
        <dbReference type="Proteomes" id="UP000595373"/>
    </source>
</evidence>
<sequence length="232" mass="27184">MNWFNFSCVHCQKPLNFAHRYLCYQCDKQISRLNYCGRCGAVLSKNQAFRGQMFCGNCAKQPPNWQQMVVIGRYQPPLSTLIHQFKFQNRYYLDRTLAQLMLLAIYDARREYLFSLPEVIIPVPLHHFRQWYRGYNQAYLIAKQLSRQLSIPLDNKLVVRQKYTKMQRGLNEKARRSNLHNAFSVNIKRAKQYHSIALIDDVITTGSTLNEIAKLLKQAGINVIHVWGLAKT</sequence>
<dbReference type="PANTHER" id="PTHR47505">
    <property type="entry name" value="DNA UTILIZATION PROTEIN YHGH"/>
    <property type="match status" value="1"/>
</dbReference>
<protein>
    <submittedName>
        <fullName evidence="3">Amidophosphoribosyltransferase</fullName>
    </submittedName>
</protein>
<dbReference type="Pfam" id="PF00156">
    <property type="entry name" value="Pribosyltran"/>
    <property type="match status" value="1"/>
</dbReference>
<dbReference type="Gene3D" id="3.40.50.2020">
    <property type="match status" value="1"/>
</dbReference>
<dbReference type="InterPro" id="IPR051910">
    <property type="entry name" value="ComF/GntX_DNA_util-trans"/>
</dbReference>
<dbReference type="InterPro" id="IPR000836">
    <property type="entry name" value="PRTase_dom"/>
</dbReference>